<dbReference type="EMBL" id="JAIWYP010000005">
    <property type="protein sequence ID" value="KAH3821758.1"/>
    <property type="molecule type" value="Genomic_DNA"/>
</dbReference>
<dbReference type="InterPro" id="IPR037662">
    <property type="entry name" value="CFAP68/107"/>
</dbReference>
<organism evidence="9 10">
    <name type="scientific">Dreissena polymorpha</name>
    <name type="common">Zebra mussel</name>
    <name type="synonym">Mytilus polymorpha</name>
    <dbReference type="NCBI Taxonomy" id="45954"/>
    <lineage>
        <taxon>Eukaryota</taxon>
        <taxon>Metazoa</taxon>
        <taxon>Spiralia</taxon>
        <taxon>Lophotrochozoa</taxon>
        <taxon>Mollusca</taxon>
        <taxon>Bivalvia</taxon>
        <taxon>Autobranchia</taxon>
        <taxon>Heteroconchia</taxon>
        <taxon>Euheterodonta</taxon>
        <taxon>Imparidentia</taxon>
        <taxon>Neoheterodontei</taxon>
        <taxon>Myida</taxon>
        <taxon>Dreissenoidea</taxon>
        <taxon>Dreissenidae</taxon>
        <taxon>Dreissena</taxon>
    </lineage>
</organism>
<evidence type="ECO:0000256" key="6">
    <source>
        <dbReference type="ARBA" id="ARBA00023273"/>
    </source>
</evidence>
<dbReference type="GO" id="GO:0005879">
    <property type="term" value="C:axonemal microtubule"/>
    <property type="evidence" value="ECO:0007669"/>
    <property type="project" value="TreeGrafter"/>
</dbReference>
<dbReference type="InterPro" id="IPR054709">
    <property type="entry name" value="CFAP107"/>
</dbReference>
<feature type="non-terminal residue" evidence="9">
    <location>
        <position position="1"/>
    </location>
</feature>
<keyword evidence="2" id="KW-0963">Cytoplasm</keyword>
<evidence type="ECO:0000313" key="10">
    <source>
        <dbReference type="Proteomes" id="UP000828390"/>
    </source>
</evidence>
<evidence type="ECO:0000256" key="1">
    <source>
        <dbReference type="ARBA" id="ARBA00004611"/>
    </source>
</evidence>
<dbReference type="Proteomes" id="UP000828390">
    <property type="component" value="Unassembled WGS sequence"/>
</dbReference>
<name>A0A9D4GTW9_DREPO</name>
<dbReference type="PANTHER" id="PTHR31180:SF2">
    <property type="entry name" value="CILIA- AND FLAGELLA-ASSOCIATED PROTEIN 107"/>
    <property type="match status" value="1"/>
</dbReference>
<proteinExistence type="predicted"/>
<evidence type="ECO:0000256" key="2">
    <source>
        <dbReference type="ARBA" id="ARBA00022490"/>
    </source>
</evidence>
<keyword evidence="10" id="KW-1185">Reference proteome</keyword>
<dbReference type="AlphaFoldDB" id="A0A9D4GTW9"/>
<accession>A0A9D4GTW9</accession>
<keyword evidence="5" id="KW-0206">Cytoskeleton</keyword>
<reference evidence="9" key="2">
    <citation type="submission" date="2020-11" db="EMBL/GenBank/DDBJ databases">
        <authorList>
            <person name="McCartney M.A."/>
            <person name="Auch B."/>
            <person name="Kono T."/>
            <person name="Mallez S."/>
            <person name="Becker A."/>
            <person name="Gohl D.M."/>
            <person name="Silverstein K.A.T."/>
            <person name="Koren S."/>
            <person name="Bechman K.B."/>
            <person name="Herman A."/>
            <person name="Abrahante J.E."/>
            <person name="Garbe J."/>
        </authorList>
    </citation>
    <scope>NUCLEOTIDE SEQUENCE</scope>
    <source>
        <strain evidence="9">Duluth1</strain>
        <tissue evidence="9">Whole animal</tissue>
    </source>
</reference>
<protein>
    <submittedName>
        <fullName evidence="9">Uncharacterized protein</fullName>
    </submittedName>
</protein>
<evidence type="ECO:0000256" key="7">
    <source>
        <dbReference type="ARBA" id="ARBA00035003"/>
    </source>
</evidence>
<comment type="subcellular location">
    <subcellularLocation>
        <location evidence="1">Cytoplasm</location>
        <location evidence="1">Cytoskeleton</location>
        <location evidence="1">Flagellum axoneme</location>
    </subcellularLocation>
</comment>
<keyword evidence="4" id="KW-0969">Cilium</keyword>
<evidence type="ECO:0000256" key="3">
    <source>
        <dbReference type="ARBA" id="ARBA00022846"/>
    </source>
</evidence>
<dbReference type="GO" id="GO:0030317">
    <property type="term" value="P:flagellated sperm motility"/>
    <property type="evidence" value="ECO:0007669"/>
    <property type="project" value="InterPro"/>
</dbReference>
<dbReference type="PANTHER" id="PTHR31180">
    <property type="entry name" value="CILIA- AND FLAGELLA-ASSOCIATED PROTEIN 107-RELATED"/>
    <property type="match status" value="1"/>
</dbReference>
<comment type="caution">
    <text evidence="9">The sequence shown here is derived from an EMBL/GenBank/DDBJ whole genome shotgun (WGS) entry which is preliminary data.</text>
</comment>
<gene>
    <name evidence="9" type="ORF">DPMN_123525</name>
</gene>
<dbReference type="Pfam" id="PF22595">
    <property type="entry name" value="CFAP107"/>
    <property type="match status" value="1"/>
</dbReference>
<keyword evidence="6" id="KW-0966">Cell projection</keyword>
<evidence type="ECO:0000256" key="4">
    <source>
        <dbReference type="ARBA" id="ARBA00023069"/>
    </source>
</evidence>
<comment type="function">
    <text evidence="7">Microtubule inner protein (MIP) part of the dynein-decorated doublet microtubules (DMTs) in cilia axoneme, which is required for motile cilia beating.</text>
</comment>
<keyword evidence="3" id="KW-0282">Flagellum</keyword>
<reference evidence="9" key="1">
    <citation type="journal article" date="2019" name="bioRxiv">
        <title>The Genome of the Zebra Mussel, Dreissena polymorpha: A Resource for Invasive Species Research.</title>
        <authorList>
            <person name="McCartney M.A."/>
            <person name="Auch B."/>
            <person name="Kono T."/>
            <person name="Mallez S."/>
            <person name="Zhang Y."/>
            <person name="Obille A."/>
            <person name="Becker A."/>
            <person name="Abrahante J.E."/>
            <person name="Garbe J."/>
            <person name="Badalamenti J.P."/>
            <person name="Herman A."/>
            <person name="Mangelson H."/>
            <person name="Liachko I."/>
            <person name="Sullivan S."/>
            <person name="Sone E.D."/>
            <person name="Koren S."/>
            <person name="Silverstein K.A.T."/>
            <person name="Beckman K.B."/>
            <person name="Gohl D.M."/>
        </authorList>
    </citation>
    <scope>NUCLEOTIDE SEQUENCE</scope>
    <source>
        <strain evidence="9">Duluth1</strain>
        <tissue evidence="9">Whole animal</tissue>
    </source>
</reference>
<evidence type="ECO:0000313" key="9">
    <source>
        <dbReference type="EMBL" id="KAH3821758.1"/>
    </source>
</evidence>
<evidence type="ECO:0000256" key="8">
    <source>
        <dbReference type="ARBA" id="ARBA00046435"/>
    </source>
</evidence>
<evidence type="ECO:0000256" key="5">
    <source>
        <dbReference type="ARBA" id="ARBA00023212"/>
    </source>
</evidence>
<comment type="subunit">
    <text evidence="8">Microtubule inner protein component of sperm flagellar doublet microtubules.</text>
</comment>
<sequence>FQRGNTKHNSTHRVDFRNVGSHRPDVVVRRKALLRNDGLGPEHLFWHHGNRYTNNMLSWYDEHYNGRWKENTLPPSRQWNGNQLAWGPEKSDYPLQESIVSGIRVIAAPTNFGLLQSLQEKWRAQIADETRGEFDSTYSSSYLQPGRDAMAQPRYAIPRAQSTNLHPVNKINKDLHFRGVTALKAPEKLPEIPIRAMTTVGM</sequence>